<dbReference type="EMBL" id="CP041046">
    <property type="protein sequence ID" value="QDE39054.1"/>
    <property type="molecule type" value="Genomic_DNA"/>
</dbReference>
<dbReference type="RefSeq" id="WP_139981172.1">
    <property type="nucleotide sequence ID" value="NZ_CP041046.1"/>
</dbReference>
<keyword evidence="3" id="KW-1185">Reference proteome</keyword>
<name>A0A4Y5Z1Q8_9GAMM</name>
<feature type="region of interest" description="Disordered" evidence="1">
    <location>
        <begin position="58"/>
        <end position="106"/>
    </location>
</feature>
<accession>A0A4Y5Z1Q8</accession>
<gene>
    <name evidence="2" type="ORF">FIV34_07495</name>
</gene>
<dbReference type="KEGG" id="lpy:FIV34_07495"/>
<dbReference type="Proteomes" id="UP000316093">
    <property type="component" value="Chromosome"/>
</dbReference>
<reference evidence="2 3" key="1">
    <citation type="submission" date="2019-06" db="EMBL/GenBank/DDBJ databases">
        <title>A complete genome sequence for Luteibacter pinisoli MAH-14.</title>
        <authorList>
            <person name="Baltrus D.A."/>
        </authorList>
    </citation>
    <scope>NUCLEOTIDE SEQUENCE [LARGE SCALE GENOMIC DNA]</scope>
    <source>
        <strain evidence="2 3">MAH-14</strain>
    </source>
</reference>
<evidence type="ECO:0000256" key="1">
    <source>
        <dbReference type="SAM" id="MobiDB-lite"/>
    </source>
</evidence>
<sequence length="106" mass="11371">MRDTVDLLEAIGRDATLRHASADELARALDAAGASPGLRELAAHGDSTKLTEELGLQHMHVEHMSQTGGHEGDGHDDHHHHHPDDDGDGKKDEPKTPDDPDDAPPT</sequence>
<feature type="compositionally biased region" description="Basic and acidic residues" evidence="1">
    <location>
        <begin position="70"/>
        <end position="98"/>
    </location>
</feature>
<protein>
    <submittedName>
        <fullName evidence="2">Uncharacterized protein</fullName>
    </submittedName>
</protein>
<dbReference type="AlphaFoldDB" id="A0A4Y5Z1Q8"/>
<proteinExistence type="predicted"/>
<dbReference type="OrthoDB" id="5959647at2"/>
<evidence type="ECO:0000313" key="3">
    <source>
        <dbReference type="Proteomes" id="UP000316093"/>
    </source>
</evidence>
<evidence type="ECO:0000313" key="2">
    <source>
        <dbReference type="EMBL" id="QDE39054.1"/>
    </source>
</evidence>
<organism evidence="2 3">
    <name type="scientific">Luteibacter pinisoli</name>
    <dbReference type="NCBI Taxonomy" id="2589080"/>
    <lineage>
        <taxon>Bacteria</taxon>
        <taxon>Pseudomonadati</taxon>
        <taxon>Pseudomonadota</taxon>
        <taxon>Gammaproteobacteria</taxon>
        <taxon>Lysobacterales</taxon>
        <taxon>Rhodanobacteraceae</taxon>
        <taxon>Luteibacter</taxon>
    </lineage>
</organism>